<sequence length="70" mass="8221">MAKREAKAYEVHGHKLVCPICGHDAFWTRRTLLNTPMATFLNFDWANRQATNFVCEECGHILWFAPRKNR</sequence>
<evidence type="ECO:0000313" key="1">
    <source>
        <dbReference type="EMBL" id="CAA9553504.1"/>
    </source>
</evidence>
<proteinExistence type="predicted"/>
<reference evidence="1" key="1">
    <citation type="submission" date="2020-02" db="EMBL/GenBank/DDBJ databases">
        <authorList>
            <person name="Meier V. D."/>
        </authorList>
    </citation>
    <scope>NUCLEOTIDE SEQUENCE</scope>
    <source>
        <strain evidence="1">AVDCRST_MAG19</strain>
    </source>
</reference>
<name>A0A6J4UMN9_9BACT</name>
<dbReference type="AlphaFoldDB" id="A0A6J4UMN9"/>
<evidence type="ECO:0008006" key="2">
    <source>
        <dbReference type="Google" id="ProtNLM"/>
    </source>
</evidence>
<protein>
    <recommendedName>
        <fullName evidence="2">DNA-binding protein</fullName>
    </recommendedName>
</protein>
<dbReference type="EMBL" id="CADCWL010000041">
    <property type="protein sequence ID" value="CAA9553504.1"/>
    <property type="molecule type" value="Genomic_DNA"/>
</dbReference>
<organism evidence="1">
    <name type="scientific">uncultured Thermomicrobiales bacterium</name>
    <dbReference type="NCBI Taxonomy" id="1645740"/>
    <lineage>
        <taxon>Bacteria</taxon>
        <taxon>Pseudomonadati</taxon>
        <taxon>Thermomicrobiota</taxon>
        <taxon>Thermomicrobia</taxon>
        <taxon>Thermomicrobiales</taxon>
        <taxon>environmental samples</taxon>
    </lineage>
</organism>
<gene>
    <name evidence="1" type="ORF">AVDCRST_MAG19-1021</name>
</gene>
<accession>A0A6J4UMN9</accession>